<keyword evidence="5" id="KW-1185">Reference proteome</keyword>
<protein>
    <recommendedName>
        <fullName evidence="3">DUF5666 domain-containing protein</fullName>
    </recommendedName>
</protein>
<gene>
    <name evidence="4" type="ordered locus">AciPR4_3485</name>
</gene>
<dbReference type="OrthoDB" id="110723at2"/>
<dbReference type="Proteomes" id="UP000006844">
    <property type="component" value="Chromosome"/>
</dbReference>
<feature type="region of interest" description="Disordered" evidence="1">
    <location>
        <begin position="274"/>
        <end position="321"/>
    </location>
</feature>
<evidence type="ECO:0000313" key="4">
    <source>
        <dbReference type="EMBL" id="ADV84239.1"/>
    </source>
</evidence>
<feature type="domain" description="DUF5666" evidence="3">
    <location>
        <begin position="139"/>
        <end position="215"/>
    </location>
</feature>
<accession>E8UY05</accession>
<feature type="compositionally biased region" description="Polar residues" evidence="1">
    <location>
        <begin position="375"/>
        <end position="385"/>
    </location>
</feature>
<dbReference type="KEGG" id="tsa:AciPR4_3485"/>
<feature type="compositionally biased region" description="Gly residues" evidence="1">
    <location>
        <begin position="307"/>
        <end position="321"/>
    </location>
</feature>
<feature type="region of interest" description="Disordered" evidence="1">
    <location>
        <begin position="375"/>
        <end position="401"/>
    </location>
</feature>
<dbReference type="Pfam" id="PF18914">
    <property type="entry name" value="DUF5666"/>
    <property type="match status" value="1"/>
</dbReference>
<name>E8UY05_TERSS</name>
<reference evidence="4 5" key="1">
    <citation type="journal article" date="2012" name="Stand. Genomic Sci.">
        <title>Complete genome sequence of Terriglobus saanensis type strain SP1PR4(T), an Acidobacteria from tundra soil.</title>
        <authorList>
            <person name="Rawat S.R."/>
            <person name="Mannisto M.K."/>
            <person name="Starovoytov V."/>
            <person name="Goodwin L."/>
            <person name="Nolan M."/>
            <person name="Hauser L."/>
            <person name="Land M."/>
            <person name="Davenport K.W."/>
            <person name="Woyke T."/>
            <person name="Haggblom M.M."/>
        </authorList>
    </citation>
    <scope>NUCLEOTIDE SEQUENCE</scope>
    <source>
        <strain evidence="5">ATCC BAA-1853 / DSM 23119 / SP1PR4</strain>
    </source>
</reference>
<evidence type="ECO:0000259" key="3">
    <source>
        <dbReference type="Pfam" id="PF18914"/>
    </source>
</evidence>
<proteinExistence type="predicted"/>
<feature type="compositionally biased region" description="Low complexity" evidence="1">
    <location>
        <begin position="285"/>
        <end position="303"/>
    </location>
</feature>
<dbReference type="InterPro" id="IPR043724">
    <property type="entry name" value="DUF5666"/>
</dbReference>
<feature type="signal peptide" evidence="2">
    <location>
        <begin position="1"/>
        <end position="24"/>
    </location>
</feature>
<feature type="compositionally biased region" description="Gly residues" evidence="1">
    <location>
        <begin position="389"/>
        <end position="401"/>
    </location>
</feature>
<dbReference type="HOGENOM" id="CLU_674020_0_0_0"/>
<dbReference type="STRING" id="401053.AciPR4_3485"/>
<evidence type="ECO:0000313" key="5">
    <source>
        <dbReference type="Proteomes" id="UP000006844"/>
    </source>
</evidence>
<evidence type="ECO:0000256" key="1">
    <source>
        <dbReference type="SAM" id="MobiDB-lite"/>
    </source>
</evidence>
<organism evidence="4 5">
    <name type="scientific">Terriglobus saanensis (strain ATCC BAA-1853 / DSM 23119 / SP1PR4)</name>
    <dbReference type="NCBI Taxonomy" id="401053"/>
    <lineage>
        <taxon>Bacteria</taxon>
        <taxon>Pseudomonadati</taxon>
        <taxon>Acidobacteriota</taxon>
        <taxon>Terriglobia</taxon>
        <taxon>Terriglobales</taxon>
        <taxon>Acidobacteriaceae</taxon>
        <taxon>Terriglobus</taxon>
    </lineage>
</organism>
<dbReference type="RefSeq" id="WP_013569969.1">
    <property type="nucleotide sequence ID" value="NC_014963.1"/>
</dbReference>
<keyword evidence="2" id="KW-0732">Signal</keyword>
<dbReference type="eggNOG" id="COG0250">
    <property type="taxonomic scope" value="Bacteria"/>
</dbReference>
<evidence type="ECO:0000256" key="2">
    <source>
        <dbReference type="SAM" id="SignalP"/>
    </source>
</evidence>
<dbReference type="EMBL" id="CP002467">
    <property type="protein sequence ID" value="ADV84239.1"/>
    <property type="molecule type" value="Genomic_DNA"/>
</dbReference>
<feature type="chain" id="PRO_5003228800" description="DUF5666 domain-containing protein" evidence="2">
    <location>
        <begin position="25"/>
        <end position="401"/>
    </location>
</feature>
<sequence length="401" mass="39978">MRVLQHTFAVALIFSATSIVYAQAAPDASVAAARTSQRGTVKSITGTTLVIATDAGVQYTVSADAPAKVVVLAPGSTDLKTAEPGTLESISVGDRVLVSGKPGDANAIMALRVIVMRSADIAQRNAAQQADWQHRGSGGIVSAVDPGTGSITIKVGSRTLQLVTSPKTIYRRYAPGSVKFEEATASNLQQIMVGDQLRVRGDKSEDGTSITAEEIVSGAFRNVAGTIASIDAANSSLTVKDLATKKNVVVHLTPESDLRNLPAQMATMLAARNRGGAAGAGGQRPAGAPAAATPAPAEGAAAPGPGGPGAGRGMGAGRAGGGDLSQMIARLPATTLTELKPGAALMIVASQGAPSDPLTAVTVLSGVEPILAATPSGSQPMSLSPWNLGAGGAEAGGGGPQ</sequence>
<dbReference type="AlphaFoldDB" id="E8UY05"/>